<dbReference type="AlphaFoldDB" id="A0A2U1LL91"/>
<dbReference type="InterPro" id="IPR023631">
    <property type="entry name" value="Amidase_dom"/>
</dbReference>
<evidence type="ECO:0000313" key="2">
    <source>
        <dbReference type="EMBL" id="PWA49764.1"/>
    </source>
</evidence>
<comment type="caution">
    <text evidence="2">The sequence shown here is derived from an EMBL/GenBank/DDBJ whole genome shotgun (WGS) entry which is preliminary data.</text>
</comment>
<dbReference type="PANTHER" id="PTHR42678">
    <property type="entry name" value="AMIDASE"/>
    <property type="match status" value="1"/>
</dbReference>
<dbReference type="InterPro" id="IPR036928">
    <property type="entry name" value="AS_sf"/>
</dbReference>
<organism evidence="2 3">
    <name type="scientific">Artemisia annua</name>
    <name type="common">Sweet wormwood</name>
    <dbReference type="NCBI Taxonomy" id="35608"/>
    <lineage>
        <taxon>Eukaryota</taxon>
        <taxon>Viridiplantae</taxon>
        <taxon>Streptophyta</taxon>
        <taxon>Embryophyta</taxon>
        <taxon>Tracheophyta</taxon>
        <taxon>Spermatophyta</taxon>
        <taxon>Magnoliopsida</taxon>
        <taxon>eudicotyledons</taxon>
        <taxon>Gunneridae</taxon>
        <taxon>Pentapetalae</taxon>
        <taxon>asterids</taxon>
        <taxon>campanulids</taxon>
        <taxon>Asterales</taxon>
        <taxon>Asteraceae</taxon>
        <taxon>Asteroideae</taxon>
        <taxon>Anthemideae</taxon>
        <taxon>Artemisiinae</taxon>
        <taxon>Artemisia</taxon>
    </lineage>
</organism>
<name>A0A2U1LL91_ARTAN</name>
<gene>
    <name evidence="2" type="ORF">CTI12_AA478580</name>
</gene>
<dbReference type="Proteomes" id="UP000245207">
    <property type="component" value="Unassembled WGS sequence"/>
</dbReference>
<feature type="domain" description="Amidase" evidence="1">
    <location>
        <begin position="2"/>
        <end position="72"/>
    </location>
</feature>
<dbReference type="Gene3D" id="3.90.1300.10">
    <property type="entry name" value="Amidase signature (AS) domain"/>
    <property type="match status" value="1"/>
</dbReference>
<evidence type="ECO:0000259" key="1">
    <source>
        <dbReference type="Pfam" id="PF01425"/>
    </source>
</evidence>
<dbReference type="STRING" id="35608.A0A2U1LL91"/>
<dbReference type="Pfam" id="PF01425">
    <property type="entry name" value="Amidase"/>
    <property type="match status" value="1"/>
</dbReference>
<dbReference type="PANTHER" id="PTHR42678:SF34">
    <property type="entry name" value="OS04G0183300 PROTEIN"/>
    <property type="match status" value="1"/>
</dbReference>
<accession>A0A2U1LL91</accession>
<keyword evidence="3" id="KW-1185">Reference proteome</keyword>
<proteinExistence type="predicted"/>
<dbReference type="EMBL" id="PKPP01008794">
    <property type="protein sequence ID" value="PWA49764.1"/>
    <property type="molecule type" value="Genomic_DNA"/>
</dbReference>
<reference evidence="2 3" key="1">
    <citation type="journal article" date="2018" name="Mol. Plant">
        <title>The genome of Artemisia annua provides insight into the evolution of Asteraceae family and artemisinin biosynthesis.</title>
        <authorList>
            <person name="Shen Q."/>
            <person name="Zhang L."/>
            <person name="Liao Z."/>
            <person name="Wang S."/>
            <person name="Yan T."/>
            <person name="Shi P."/>
            <person name="Liu M."/>
            <person name="Fu X."/>
            <person name="Pan Q."/>
            <person name="Wang Y."/>
            <person name="Lv Z."/>
            <person name="Lu X."/>
            <person name="Zhang F."/>
            <person name="Jiang W."/>
            <person name="Ma Y."/>
            <person name="Chen M."/>
            <person name="Hao X."/>
            <person name="Li L."/>
            <person name="Tang Y."/>
            <person name="Lv G."/>
            <person name="Zhou Y."/>
            <person name="Sun X."/>
            <person name="Brodelius P.E."/>
            <person name="Rose J.K.C."/>
            <person name="Tang K."/>
        </authorList>
    </citation>
    <scope>NUCLEOTIDE SEQUENCE [LARGE SCALE GENOMIC DNA]</scope>
    <source>
        <strain evidence="3">cv. Huhao1</strain>
        <tissue evidence="2">Leaf</tissue>
    </source>
</reference>
<protein>
    <submittedName>
        <fullName evidence="2">Amidase</fullName>
    </submittedName>
</protein>
<sequence>MATVSLGKETDGSILCPSIATSLIGMKPTVGITSRSGVIPVTPRQDQLVTIVVYVLDAIVGFDIYDEHSIKNLQNWLIKITSYTNNTVCKLFRGSCYWVMGDILEPMFRLGMIKMAVLMVLLLEV</sequence>
<evidence type="ECO:0000313" key="3">
    <source>
        <dbReference type="Proteomes" id="UP000245207"/>
    </source>
</evidence>
<dbReference type="OrthoDB" id="1714247at2759"/>
<dbReference type="SUPFAM" id="SSF75304">
    <property type="entry name" value="Amidase signature (AS) enzymes"/>
    <property type="match status" value="1"/>
</dbReference>